<evidence type="ECO:0000313" key="3">
    <source>
        <dbReference type="Proteomes" id="UP000198790"/>
    </source>
</evidence>
<proteinExistence type="predicted"/>
<feature type="chain" id="PRO_5011435252" evidence="1">
    <location>
        <begin position="20"/>
        <end position="94"/>
    </location>
</feature>
<dbReference type="OrthoDB" id="797657at2"/>
<gene>
    <name evidence="2" type="ORF">SAMN04489723_12214</name>
</gene>
<dbReference type="AlphaFoldDB" id="A0A1I1C920"/>
<organism evidence="2 3">
    <name type="scientific">Algoriphagus aquimarinus</name>
    <dbReference type="NCBI Taxonomy" id="237018"/>
    <lineage>
        <taxon>Bacteria</taxon>
        <taxon>Pseudomonadati</taxon>
        <taxon>Bacteroidota</taxon>
        <taxon>Cytophagia</taxon>
        <taxon>Cytophagales</taxon>
        <taxon>Cyclobacteriaceae</taxon>
        <taxon>Algoriphagus</taxon>
    </lineage>
</organism>
<protein>
    <submittedName>
        <fullName evidence="2">Uncharacterized protein</fullName>
    </submittedName>
</protein>
<accession>A0A1I1C920</accession>
<evidence type="ECO:0000313" key="2">
    <source>
        <dbReference type="EMBL" id="SFB57250.1"/>
    </source>
</evidence>
<sequence>MTKAVLLVAIMMSSTVVFSQATLKGPRAKNATAIELAAHASPPAFYVVPIDIKGPEAKNSKVWEVSNKSTKTALVRRNKDLKGPKAKNKKVWED</sequence>
<keyword evidence="3" id="KW-1185">Reference proteome</keyword>
<feature type="signal peptide" evidence="1">
    <location>
        <begin position="1"/>
        <end position="19"/>
    </location>
</feature>
<evidence type="ECO:0000256" key="1">
    <source>
        <dbReference type="SAM" id="SignalP"/>
    </source>
</evidence>
<dbReference type="EMBL" id="FOKK01000022">
    <property type="protein sequence ID" value="SFB57250.1"/>
    <property type="molecule type" value="Genomic_DNA"/>
</dbReference>
<name>A0A1I1C920_9BACT</name>
<dbReference type="Proteomes" id="UP000198790">
    <property type="component" value="Unassembled WGS sequence"/>
</dbReference>
<keyword evidence="1" id="KW-0732">Signal</keyword>
<dbReference type="RefSeq" id="WP_092900940.1">
    <property type="nucleotide sequence ID" value="NZ_FOKK01000022.1"/>
</dbReference>
<reference evidence="2 3" key="1">
    <citation type="submission" date="2016-10" db="EMBL/GenBank/DDBJ databases">
        <authorList>
            <person name="de Groot N.N."/>
        </authorList>
    </citation>
    <scope>NUCLEOTIDE SEQUENCE [LARGE SCALE GENOMIC DNA]</scope>
    <source>
        <strain evidence="2 3">DSM 23399</strain>
    </source>
</reference>